<reference evidence="2" key="1">
    <citation type="journal article" date="2023" name="Insect Mol. Biol.">
        <title>Genome sequencing provides insights into the evolution of gene families encoding plant cell wall-degrading enzymes in longhorned beetles.</title>
        <authorList>
            <person name="Shin N.R."/>
            <person name="Okamura Y."/>
            <person name="Kirsch R."/>
            <person name="Pauchet Y."/>
        </authorList>
    </citation>
    <scope>NUCLEOTIDE SEQUENCE</scope>
    <source>
        <strain evidence="2">RBIC_L_NR</strain>
    </source>
</reference>
<comment type="caution">
    <text evidence="2">The sequence shown here is derived from an EMBL/GenBank/DDBJ whole genome shotgun (WGS) entry which is preliminary data.</text>
</comment>
<gene>
    <name evidence="2" type="ORF">NQ314_002473</name>
</gene>
<protein>
    <submittedName>
        <fullName evidence="2">Uncharacterized protein</fullName>
    </submittedName>
</protein>
<sequence>FHRVNIVIAEPAPDVHLFSTPAPLISIAVATLTPPKQNIIENKSERSETYCYPTRPLNERSPELTWQAWLLVDDQNQNQNKQQTNSDGVLRRRITPKSVFIAPTFSPESLPPCAEGYSSDQMGRCIKIIKLDQDAHYAFLDEVEEELPMPGPYQVNIPLGIDNNDENDEETDIAIVVSPTKTLFENKGINLDKRDSIDDENTQEMFLKKLAETTTKKNYDTTTVAEQSTTVLNSSEQTTTMTEDLSSITDPITTTDEDFFTSTESRNAKRSTTDLDDISTTSTEDLPTTTVDSTTTPYKEMTTVAPKVQVTQIESSTPNLIRFPDEPKPQTLLDSSFVKFPDSEISFQTQIPSSVEQIPNTRDVNKQFNEFDFPRLADSPASDRKVIFRDQPHAEIANLDYSNGMQRQLTPTTTHRMVNRRNRDKHNMFLLPPRWGQPNFQKPLVLRFSRKHAYLDESQFKNPDYYRSVPSDDFAYLFKFKHKQLSHR</sequence>
<dbReference type="AlphaFoldDB" id="A0AAV8ZSG9"/>
<feature type="non-terminal residue" evidence="2">
    <location>
        <position position="1"/>
    </location>
</feature>
<accession>A0AAV8ZSG9</accession>
<dbReference type="Proteomes" id="UP001162156">
    <property type="component" value="Unassembled WGS sequence"/>
</dbReference>
<organism evidence="2 3">
    <name type="scientific">Rhamnusium bicolor</name>
    <dbReference type="NCBI Taxonomy" id="1586634"/>
    <lineage>
        <taxon>Eukaryota</taxon>
        <taxon>Metazoa</taxon>
        <taxon>Ecdysozoa</taxon>
        <taxon>Arthropoda</taxon>
        <taxon>Hexapoda</taxon>
        <taxon>Insecta</taxon>
        <taxon>Pterygota</taxon>
        <taxon>Neoptera</taxon>
        <taxon>Endopterygota</taxon>
        <taxon>Coleoptera</taxon>
        <taxon>Polyphaga</taxon>
        <taxon>Cucujiformia</taxon>
        <taxon>Chrysomeloidea</taxon>
        <taxon>Cerambycidae</taxon>
        <taxon>Lepturinae</taxon>
        <taxon>Rhagiini</taxon>
        <taxon>Rhamnusium</taxon>
    </lineage>
</organism>
<dbReference type="EMBL" id="JANEYF010000767">
    <property type="protein sequence ID" value="KAJ8968083.1"/>
    <property type="molecule type" value="Genomic_DNA"/>
</dbReference>
<keyword evidence="3" id="KW-1185">Reference proteome</keyword>
<evidence type="ECO:0000313" key="2">
    <source>
        <dbReference type="EMBL" id="KAJ8968083.1"/>
    </source>
</evidence>
<name>A0AAV8ZSG9_9CUCU</name>
<evidence type="ECO:0000256" key="1">
    <source>
        <dbReference type="SAM" id="MobiDB-lite"/>
    </source>
</evidence>
<evidence type="ECO:0000313" key="3">
    <source>
        <dbReference type="Proteomes" id="UP001162156"/>
    </source>
</evidence>
<feature type="region of interest" description="Disordered" evidence="1">
    <location>
        <begin position="249"/>
        <end position="294"/>
    </location>
</feature>
<feature type="compositionally biased region" description="Low complexity" evidence="1">
    <location>
        <begin position="278"/>
        <end position="294"/>
    </location>
</feature>
<proteinExistence type="predicted"/>